<gene>
    <name evidence="3" type="ORF">Enr8_44990</name>
</gene>
<dbReference type="EMBL" id="SJPF01000006">
    <property type="protein sequence ID" value="TWT29843.1"/>
    <property type="molecule type" value="Genomic_DNA"/>
</dbReference>
<evidence type="ECO:0000313" key="4">
    <source>
        <dbReference type="Proteomes" id="UP000318878"/>
    </source>
</evidence>
<feature type="compositionally biased region" description="Pro residues" evidence="1">
    <location>
        <begin position="413"/>
        <end position="427"/>
    </location>
</feature>
<keyword evidence="4" id="KW-1185">Reference proteome</keyword>
<dbReference type="RefSeq" id="WP_146435906.1">
    <property type="nucleotide sequence ID" value="NZ_SJPF01000006.1"/>
</dbReference>
<feature type="compositionally biased region" description="Polar residues" evidence="1">
    <location>
        <begin position="173"/>
        <end position="187"/>
    </location>
</feature>
<accession>A0A5C5UW41</accession>
<sequence>MYAAALLLATAAVGVDTGWQPAQDDPQSVQYIIQIEPEVLQKMLRDGTPIDSIVPPDVPGGVIRCFRVQLGEDELPREMPAVAKAGYNAEIENDNATLHKMVEAEPLALNPAPDNRSAASTAAPALDTLAQSPTPRYSSALSPGGSTFPSSSAGAGTPLNPTTRTANAADANPSLSGTGSSFSIPGGSTTTPVRSSTPSSRFAPSTPATSTPTANSARSSTYPRSGSSNTPTSNPSSEYPQYTSPPLNTPTRNDTVPLGGTSNGGNSYGRFSDSYATPGSSNNYSPGQSGANNSGNLTPINSTPPSANNNPQNNNNGGNYTPPSNNQQQQPPNNNNNYQQPGNNYQQPPQQQQPYPQQPPVPYSQPGYVNTFQPNPYMPNMGYPPQYNPYLAALPGFGAPALTPPAQQQPAAQTPPPAAQPPAPSPSDRPARDLEEEPTKPAEPVERPYWMLVIVAFLSLGFNIYMGWMVVDFRTKYRDILAGFRELKAAN</sequence>
<evidence type="ECO:0000313" key="3">
    <source>
        <dbReference type="EMBL" id="TWT29843.1"/>
    </source>
</evidence>
<keyword evidence="2" id="KW-0472">Membrane</keyword>
<dbReference type="AlphaFoldDB" id="A0A5C5UW41"/>
<keyword evidence="2" id="KW-0812">Transmembrane</keyword>
<evidence type="ECO:0000256" key="2">
    <source>
        <dbReference type="SAM" id="Phobius"/>
    </source>
</evidence>
<feature type="region of interest" description="Disordered" evidence="1">
    <location>
        <begin position="399"/>
        <end position="442"/>
    </location>
</feature>
<proteinExistence type="predicted"/>
<feature type="compositionally biased region" description="Basic and acidic residues" evidence="1">
    <location>
        <begin position="429"/>
        <end position="442"/>
    </location>
</feature>
<feature type="compositionally biased region" description="Low complexity" evidence="1">
    <location>
        <begin position="188"/>
        <end position="237"/>
    </location>
</feature>
<keyword evidence="2" id="KW-1133">Transmembrane helix</keyword>
<feature type="transmembrane region" description="Helical" evidence="2">
    <location>
        <begin position="449"/>
        <end position="471"/>
    </location>
</feature>
<feature type="compositionally biased region" description="Polar residues" evidence="1">
    <location>
        <begin position="238"/>
        <end position="254"/>
    </location>
</feature>
<dbReference type="Proteomes" id="UP000318878">
    <property type="component" value="Unassembled WGS sequence"/>
</dbReference>
<feature type="compositionally biased region" description="Low complexity" evidence="1">
    <location>
        <begin position="298"/>
        <end position="355"/>
    </location>
</feature>
<name>A0A5C5UW41_9BACT</name>
<organism evidence="3 4">
    <name type="scientific">Blastopirellula retiformator</name>
    <dbReference type="NCBI Taxonomy" id="2527970"/>
    <lineage>
        <taxon>Bacteria</taxon>
        <taxon>Pseudomonadati</taxon>
        <taxon>Planctomycetota</taxon>
        <taxon>Planctomycetia</taxon>
        <taxon>Pirellulales</taxon>
        <taxon>Pirellulaceae</taxon>
        <taxon>Blastopirellula</taxon>
    </lineage>
</organism>
<feature type="compositionally biased region" description="Polar residues" evidence="1">
    <location>
        <begin position="274"/>
        <end position="297"/>
    </location>
</feature>
<comment type="caution">
    <text evidence="3">The sequence shown here is derived from an EMBL/GenBank/DDBJ whole genome shotgun (WGS) entry which is preliminary data.</text>
</comment>
<reference evidence="3 4" key="1">
    <citation type="submission" date="2019-02" db="EMBL/GenBank/DDBJ databases">
        <title>Deep-cultivation of Planctomycetes and their phenomic and genomic characterization uncovers novel biology.</title>
        <authorList>
            <person name="Wiegand S."/>
            <person name="Jogler M."/>
            <person name="Boedeker C."/>
            <person name="Pinto D."/>
            <person name="Vollmers J."/>
            <person name="Rivas-Marin E."/>
            <person name="Kohn T."/>
            <person name="Peeters S.H."/>
            <person name="Heuer A."/>
            <person name="Rast P."/>
            <person name="Oberbeckmann S."/>
            <person name="Bunk B."/>
            <person name="Jeske O."/>
            <person name="Meyerdierks A."/>
            <person name="Storesund J.E."/>
            <person name="Kallscheuer N."/>
            <person name="Luecker S."/>
            <person name="Lage O.M."/>
            <person name="Pohl T."/>
            <person name="Merkel B.J."/>
            <person name="Hornburger P."/>
            <person name="Mueller R.-W."/>
            <person name="Bruemmer F."/>
            <person name="Labrenz M."/>
            <person name="Spormann A.M."/>
            <person name="Op Den Camp H."/>
            <person name="Overmann J."/>
            <person name="Amann R."/>
            <person name="Jetten M.S.M."/>
            <person name="Mascher T."/>
            <person name="Medema M.H."/>
            <person name="Devos D.P."/>
            <person name="Kaster A.-K."/>
            <person name="Ovreas L."/>
            <person name="Rohde M."/>
            <person name="Galperin M.Y."/>
            <person name="Jogler C."/>
        </authorList>
    </citation>
    <scope>NUCLEOTIDE SEQUENCE [LARGE SCALE GENOMIC DNA]</scope>
    <source>
        <strain evidence="3 4">Enr8</strain>
    </source>
</reference>
<feature type="region of interest" description="Disordered" evidence="1">
    <location>
        <begin position="129"/>
        <end position="371"/>
    </location>
</feature>
<evidence type="ECO:0000256" key="1">
    <source>
        <dbReference type="SAM" id="MobiDB-lite"/>
    </source>
</evidence>
<feature type="compositionally biased region" description="Low complexity" evidence="1">
    <location>
        <begin position="399"/>
        <end position="412"/>
    </location>
</feature>
<feature type="compositionally biased region" description="Polar residues" evidence="1">
    <location>
        <begin position="129"/>
        <end position="166"/>
    </location>
</feature>
<dbReference type="OrthoDB" id="232801at2"/>
<protein>
    <submittedName>
        <fullName evidence="3">Uncharacterized protein</fullName>
    </submittedName>
</protein>